<dbReference type="Pfam" id="PF13155">
    <property type="entry name" value="Toprim_2"/>
    <property type="match status" value="1"/>
</dbReference>
<dbReference type="EMBL" id="MH271320">
    <property type="protein sequence ID" value="AWY06671.1"/>
    <property type="molecule type" value="Genomic_DNA"/>
</dbReference>
<dbReference type="GeneID" id="54993720"/>
<gene>
    <name evidence="3" type="primary">37</name>
    <name evidence="3" type="ORF">SEA_ZETA1847_37</name>
</gene>
<dbReference type="GO" id="GO:0004386">
    <property type="term" value="F:helicase activity"/>
    <property type="evidence" value="ECO:0007669"/>
    <property type="project" value="UniProtKB-KW"/>
</dbReference>
<dbReference type="SMART" id="SM00493">
    <property type="entry name" value="TOPRIM"/>
    <property type="match status" value="1"/>
</dbReference>
<evidence type="ECO:0000313" key="4">
    <source>
        <dbReference type="Proteomes" id="UP000251243"/>
    </source>
</evidence>
<reference evidence="4" key="1">
    <citation type="submission" date="2018-04" db="EMBL/GenBank/DDBJ databases">
        <authorList>
            <person name="Go L.Y."/>
            <person name="Mitchell J.A."/>
        </authorList>
    </citation>
    <scope>NUCLEOTIDE SEQUENCE [LARGE SCALE GENOMIC DNA]</scope>
</reference>
<dbReference type="Gene3D" id="3.40.1360.10">
    <property type="match status" value="1"/>
</dbReference>
<sequence length="870" mass="92576">MQLTDLLPILDAVEESDGWLARCPAHDDSHASLRVTVSEAGKVLIKCRAGCATLDVVKSLGLTIRDLATMSSGGAEPTKRATSTDTPANPAAVAELAVQLDEWAHALPVAVDALAYAADRFGLSAPDAIRLGLGYAERAVYGPDRELLSGLPGGPRLVVPFRDRDGVARGYQARALAADARVRWYGPESPEGESWARIGYFPAAKSTGEVLVCEGPGDALTGVALGWDTVGVRGAGLAANASVVRELATLIGERVAVIAGDGDKAGRKFAAELADALVSEGVAVRVLELPDGLDLTDWRGQAGATMGGELARAIAAAKLREPTVHEPDDIDPTKPLAGLAPRDIVAAILNRYEFARTPEGGIVTIERHVSGAGVAEEVSDLPATIARMVWDEAEESLKPQEMSSAKTTLTAIANNAPVRPAPLRTFETGDGIVVDLGRDDGRIVHLSADGWEVTGARERGAPAFRRTRATEPLPLPQRGGSRETLRKVLGLEPGSREWRLIYGWLVGSLFEASSRPVLWVSGPQGSGKSTRARMVKSVIDPALGPTGREGALGAAPTGDERDDTTSAAGQFVPSWDNISSVPTATSDWFCTLVTGAATARRRLYTDGDMYIQRIRRTGVATSIAMPLGLRPDALERLVSVELERVPMEERQTEGAVWREFREAHPEVLGALFDDIVGVLRNLEAASRQRIALPRMADYAEHLIALDLHVGLPPGSHESYSGAYIESVDEAITTRAGDDPLVTALVKLTSGRKGYGYLWEGTATELRDALADYRPTDPSEWWPSGPAQLAAEVLKASEAARALGLTVTKERIGKARTRVIRLVWNAPTCAPEEPDEAPAPEPPRLGQADTPREASSPHTHITAGADLDSVL</sequence>
<dbReference type="RefSeq" id="YP_009803160.1">
    <property type="nucleotide sequence ID" value="NC_047992.1"/>
</dbReference>
<feature type="region of interest" description="Disordered" evidence="1">
    <location>
        <begin position="828"/>
        <end position="870"/>
    </location>
</feature>
<evidence type="ECO:0000259" key="2">
    <source>
        <dbReference type="PROSITE" id="PS50880"/>
    </source>
</evidence>
<keyword evidence="3" id="KW-0067">ATP-binding</keyword>
<evidence type="ECO:0000313" key="3">
    <source>
        <dbReference type="EMBL" id="AWY06671.1"/>
    </source>
</evidence>
<organism evidence="3 4">
    <name type="scientific">Microbacterium phage Zeta1847</name>
    <dbReference type="NCBI Taxonomy" id="2201444"/>
    <lineage>
        <taxon>Viruses</taxon>
        <taxon>Duplodnaviria</taxon>
        <taxon>Heunggongvirae</taxon>
        <taxon>Uroviricota</taxon>
        <taxon>Caudoviricetes</taxon>
        <taxon>Casidaviridae</taxon>
        <taxon>Zetavirus</taxon>
        <taxon>Zetavirus zeta1847</taxon>
    </lineage>
</organism>
<feature type="domain" description="Toprim" evidence="2">
    <location>
        <begin position="208"/>
        <end position="292"/>
    </location>
</feature>
<dbReference type="KEGG" id="vg:54993720"/>
<dbReference type="PROSITE" id="PS50880">
    <property type="entry name" value="TOPRIM"/>
    <property type="match status" value="1"/>
</dbReference>
<dbReference type="Proteomes" id="UP000251243">
    <property type="component" value="Segment"/>
</dbReference>
<keyword evidence="4" id="KW-1185">Reference proteome</keyword>
<evidence type="ECO:0000256" key="1">
    <source>
        <dbReference type="SAM" id="MobiDB-lite"/>
    </source>
</evidence>
<keyword evidence="3" id="KW-0378">Hydrolase</keyword>
<name>A0A2Z4Q9K7_9CAUD</name>
<dbReference type="SUPFAM" id="SSF56731">
    <property type="entry name" value="DNA primase core"/>
    <property type="match status" value="1"/>
</dbReference>
<accession>A0A2Z4Q9K7</accession>
<dbReference type="InterPro" id="IPR006171">
    <property type="entry name" value="TOPRIM_dom"/>
</dbReference>
<keyword evidence="3" id="KW-0347">Helicase</keyword>
<feature type="region of interest" description="Disordered" evidence="1">
    <location>
        <begin position="544"/>
        <end position="566"/>
    </location>
</feature>
<protein>
    <submittedName>
        <fullName evidence="3">DNA helicase</fullName>
    </submittedName>
</protein>
<proteinExistence type="predicted"/>
<keyword evidence="3" id="KW-0547">Nucleotide-binding</keyword>